<evidence type="ECO:0000256" key="4">
    <source>
        <dbReference type="ARBA" id="ARBA00022777"/>
    </source>
</evidence>
<dbReference type="GO" id="GO:0005829">
    <property type="term" value="C:cytosol"/>
    <property type="evidence" value="ECO:0007669"/>
    <property type="project" value="TreeGrafter"/>
</dbReference>
<dbReference type="Pfam" id="PF21990">
    <property type="entry name" value="SH2_1"/>
    <property type="match status" value="1"/>
</dbReference>
<feature type="binding site" evidence="12">
    <location>
        <position position="717"/>
    </location>
    <ligand>
        <name>ATP</name>
        <dbReference type="ChEBI" id="CHEBI:30616"/>
    </ligand>
</feature>
<keyword evidence="7" id="KW-0472">Membrane</keyword>
<keyword evidence="4 13" id="KW-0418">Kinase</keyword>
<evidence type="ECO:0000256" key="9">
    <source>
        <dbReference type="ARBA" id="ARBA00051243"/>
    </source>
</evidence>
<dbReference type="PRINTS" id="PR01823">
    <property type="entry name" value="JANUSKINASE"/>
</dbReference>
<evidence type="ECO:0000256" key="5">
    <source>
        <dbReference type="ARBA" id="ARBA00022840"/>
    </source>
</evidence>
<keyword evidence="3 12" id="KW-0547">Nucleotide-binding</keyword>
<evidence type="ECO:0000256" key="3">
    <source>
        <dbReference type="ARBA" id="ARBA00022741"/>
    </source>
</evidence>
<dbReference type="GO" id="GO:0050793">
    <property type="term" value="P:regulation of developmental process"/>
    <property type="evidence" value="ECO:0007669"/>
    <property type="project" value="UniProtKB-ARBA"/>
</dbReference>
<evidence type="ECO:0000259" key="16">
    <source>
        <dbReference type="PROSITE" id="PS50057"/>
    </source>
</evidence>
<dbReference type="OrthoDB" id="1915767at2759"/>
<dbReference type="Pfam" id="PF17887">
    <property type="entry name" value="Jak1_Phl"/>
    <property type="match status" value="1"/>
</dbReference>
<dbReference type="PANTHER" id="PTHR45807">
    <property type="entry name" value="TYROSINE-PROTEIN KINASE HOPSCOTCH"/>
    <property type="match status" value="1"/>
</dbReference>
<proteinExistence type="inferred from homology"/>
<keyword evidence="6 11" id="KW-0727">SH2 domain</keyword>
<dbReference type="InterPro" id="IPR041381">
    <property type="entry name" value="JAK1-3/TYK2_PHL_dom"/>
</dbReference>
<evidence type="ECO:0000313" key="18">
    <source>
        <dbReference type="Proteomes" id="UP000494165"/>
    </source>
</evidence>
<feature type="domain" description="SH2" evidence="14">
    <location>
        <begin position="192"/>
        <end position="286"/>
    </location>
</feature>
<dbReference type="Pfam" id="PF07714">
    <property type="entry name" value="PK_Tyr_Ser-Thr"/>
    <property type="match status" value="2"/>
</dbReference>
<evidence type="ECO:0000256" key="7">
    <source>
        <dbReference type="ARBA" id="ARBA00023136"/>
    </source>
</evidence>
<dbReference type="GO" id="GO:0005126">
    <property type="term" value="F:cytokine receptor binding"/>
    <property type="evidence" value="ECO:0007669"/>
    <property type="project" value="TreeGrafter"/>
</dbReference>
<evidence type="ECO:0000256" key="12">
    <source>
        <dbReference type="PROSITE-ProRule" id="PRU10141"/>
    </source>
</evidence>
<dbReference type="CDD" id="cd00192">
    <property type="entry name" value="PTKc"/>
    <property type="match status" value="1"/>
</dbReference>
<evidence type="ECO:0000256" key="1">
    <source>
        <dbReference type="ARBA" id="ARBA00004308"/>
    </source>
</evidence>
<dbReference type="PROSITE" id="PS00109">
    <property type="entry name" value="PROTEIN_KINASE_TYR"/>
    <property type="match status" value="1"/>
</dbReference>
<dbReference type="GO" id="GO:0005524">
    <property type="term" value="F:ATP binding"/>
    <property type="evidence" value="ECO:0007669"/>
    <property type="project" value="UniProtKB-UniRule"/>
</dbReference>
<dbReference type="SUPFAM" id="SSF55550">
    <property type="entry name" value="SH2 domain"/>
    <property type="match status" value="1"/>
</dbReference>
<dbReference type="SMART" id="SM00252">
    <property type="entry name" value="SH2"/>
    <property type="match status" value="1"/>
</dbReference>
<name>A0A8S1CMB1_9INSE</name>
<dbReference type="InterPro" id="IPR000719">
    <property type="entry name" value="Prot_kinase_dom"/>
</dbReference>
<comment type="caution">
    <text evidence="17">The sequence shown here is derived from an EMBL/GenBank/DDBJ whole genome shotgun (WGS) entry which is preliminary data.</text>
</comment>
<dbReference type="InterPro" id="IPR001245">
    <property type="entry name" value="Ser-Thr/Tyr_kinase_cat_dom"/>
</dbReference>
<feature type="domain" description="Protein kinase" evidence="15">
    <location>
        <begin position="682"/>
        <end position="954"/>
    </location>
</feature>
<dbReference type="GO" id="GO:0016020">
    <property type="term" value="C:membrane"/>
    <property type="evidence" value="ECO:0007669"/>
    <property type="project" value="InterPro"/>
</dbReference>
<dbReference type="SMART" id="SM00219">
    <property type="entry name" value="TyrKc"/>
    <property type="match status" value="1"/>
</dbReference>
<comment type="subcellular location">
    <subcellularLocation>
        <location evidence="1">Endomembrane system</location>
    </subcellularLocation>
</comment>
<evidence type="ECO:0000256" key="2">
    <source>
        <dbReference type="ARBA" id="ARBA00022679"/>
    </source>
</evidence>
<keyword evidence="18" id="KW-1185">Reference proteome</keyword>
<evidence type="ECO:0000259" key="15">
    <source>
        <dbReference type="PROSITE" id="PS50011"/>
    </source>
</evidence>
<comment type="catalytic activity">
    <reaction evidence="9">
        <text>L-tyrosyl-[protein] + ATP = O-phospho-L-tyrosyl-[protein] + ADP + H(+)</text>
        <dbReference type="Rhea" id="RHEA:10596"/>
        <dbReference type="Rhea" id="RHEA-COMP:10136"/>
        <dbReference type="Rhea" id="RHEA-COMP:20101"/>
        <dbReference type="ChEBI" id="CHEBI:15378"/>
        <dbReference type="ChEBI" id="CHEBI:30616"/>
        <dbReference type="ChEBI" id="CHEBI:46858"/>
        <dbReference type="ChEBI" id="CHEBI:61978"/>
        <dbReference type="ChEBI" id="CHEBI:456216"/>
        <dbReference type="EC" id="2.7.10.1"/>
    </reaction>
</comment>
<dbReference type="FunFam" id="1.10.510.10:FF:001512">
    <property type="entry name" value="Receptor tyrosine-protein kinase erbB-2"/>
    <property type="match status" value="1"/>
</dbReference>
<evidence type="ECO:0000259" key="14">
    <source>
        <dbReference type="PROSITE" id="PS50001"/>
    </source>
</evidence>
<dbReference type="GO" id="GO:0035556">
    <property type="term" value="P:intracellular signal transduction"/>
    <property type="evidence" value="ECO:0007669"/>
    <property type="project" value="InterPro"/>
</dbReference>
<dbReference type="PRINTS" id="PR00109">
    <property type="entry name" value="TYRKINASE"/>
</dbReference>
<organism evidence="17 18">
    <name type="scientific">Cloeon dipterum</name>
    <dbReference type="NCBI Taxonomy" id="197152"/>
    <lineage>
        <taxon>Eukaryota</taxon>
        <taxon>Metazoa</taxon>
        <taxon>Ecdysozoa</taxon>
        <taxon>Arthropoda</taxon>
        <taxon>Hexapoda</taxon>
        <taxon>Insecta</taxon>
        <taxon>Pterygota</taxon>
        <taxon>Palaeoptera</taxon>
        <taxon>Ephemeroptera</taxon>
        <taxon>Pisciforma</taxon>
        <taxon>Baetidae</taxon>
        <taxon>Cloeon</taxon>
    </lineage>
</organism>
<dbReference type="PROSITE" id="PS50011">
    <property type="entry name" value="PROTEIN_KINASE_DOM"/>
    <property type="match status" value="2"/>
</dbReference>
<dbReference type="PROSITE" id="PS50057">
    <property type="entry name" value="FERM_3"/>
    <property type="match status" value="1"/>
</dbReference>
<dbReference type="SUPFAM" id="SSF56112">
    <property type="entry name" value="Protein kinase-like (PK-like)"/>
    <property type="match status" value="2"/>
</dbReference>
<dbReference type="AlphaFoldDB" id="A0A8S1CMB1"/>
<dbReference type="GO" id="GO:0004715">
    <property type="term" value="F:non-membrane spanning protein tyrosine kinase activity"/>
    <property type="evidence" value="ECO:0007669"/>
    <property type="project" value="UniProtKB-EC"/>
</dbReference>
<dbReference type="InterPro" id="IPR016251">
    <property type="entry name" value="Tyr_kinase_non-rcpt_Jak/Tyk2"/>
</dbReference>
<dbReference type="Gene3D" id="3.30.505.10">
    <property type="entry name" value="SH2 domain"/>
    <property type="match status" value="1"/>
</dbReference>
<protein>
    <recommendedName>
        <fullName evidence="13">Tyrosine-protein kinase</fullName>
        <ecNumber evidence="13">2.7.10.2</ecNumber>
    </recommendedName>
</protein>
<keyword evidence="2 13" id="KW-0808">Transferase</keyword>
<evidence type="ECO:0000256" key="11">
    <source>
        <dbReference type="PROSITE-ProRule" id="PRU00191"/>
    </source>
</evidence>
<dbReference type="PROSITE" id="PS00107">
    <property type="entry name" value="PROTEIN_KINASE_ATP"/>
    <property type="match status" value="1"/>
</dbReference>
<evidence type="ECO:0000256" key="13">
    <source>
        <dbReference type="RuleBase" id="RU362096"/>
    </source>
</evidence>
<dbReference type="PANTHER" id="PTHR45807:SF7">
    <property type="entry name" value="TYROSINE-PROTEIN KINASE HOPSCOTCH"/>
    <property type="match status" value="1"/>
</dbReference>
<dbReference type="InterPro" id="IPR000299">
    <property type="entry name" value="FERM_domain"/>
</dbReference>
<dbReference type="EC" id="2.7.10.2" evidence="13"/>
<evidence type="ECO:0000256" key="10">
    <source>
        <dbReference type="ARBA" id="ARBA00051245"/>
    </source>
</evidence>
<dbReference type="GO" id="GO:0004714">
    <property type="term" value="F:transmembrane receptor protein tyrosine kinase activity"/>
    <property type="evidence" value="ECO:0007669"/>
    <property type="project" value="UniProtKB-EC"/>
</dbReference>
<dbReference type="GO" id="GO:0048468">
    <property type="term" value="P:cell development"/>
    <property type="evidence" value="ECO:0007669"/>
    <property type="project" value="UniProtKB-ARBA"/>
</dbReference>
<dbReference type="InterPro" id="IPR036860">
    <property type="entry name" value="SH2_dom_sf"/>
</dbReference>
<reference evidence="17 18" key="1">
    <citation type="submission" date="2020-04" db="EMBL/GenBank/DDBJ databases">
        <authorList>
            <person name="Alioto T."/>
            <person name="Alioto T."/>
            <person name="Gomez Garrido J."/>
        </authorList>
    </citation>
    <scope>NUCLEOTIDE SEQUENCE [LARGE SCALE GENOMIC DNA]</scope>
</reference>
<dbReference type="GO" id="GO:0051130">
    <property type="term" value="P:positive regulation of cellular component organization"/>
    <property type="evidence" value="ECO:0007669"/>
    <property type="project" value="UniProtKB-ARBA"/>
</dbReference>
<dbReference type="GO" id="GO:0030182">
    <property type="term" value="P:neuron differentiation"/>
    <property type="evidence" value="ECO:0007669"/>
    <property type="project" value="UniProtKB-ARBA"/>
</dbReference>
<evidence type="ECO:0000313" key="17">
    <source>
        <dbReference type="EMBL" id="CAB3370613.1"/>
    </source>
</evidence>
<evidence type="ECO:0000256" key="8">
    <source>
        <dbReference type="ARBA" id="ARBA00023137"/>
    </source>
</evidence>
<dbReference type="InterPro" id="IPR011009">
    <property type="entry name" value="Kinase-like_dom_sf"/>
</dbReference>
<comment type="similarity">
    <text evidence="13">Belongs to the protein kinase superfamily. Tyr protein kinase family.</text>
</comment>
<feature type="domain" description="FERM" evidence="16">
    <location>
        <begin position="1"/>
        <end position="173"/>
    </location>
</feature>
<keyword evidence="8 13" id="KW-0829">Tyrosine-protein kinase</keyword>
<dbReference type="InterPro" id="IPR000980">
    <property type="entry name" value="SH2"/>
</dbReference>
<dbReference type="PROSITE" id="PS50001">
    <property type="entry name" value="SH2"/>
    <property type="match status" value="1"/>
</dbReference>
<dbReference type="InterPro" id="IPR017441">
    <property type="entry name" value="Protein_kinase_ATP_BS"/>
</dbReference>
<accession>A0A8S1CMB1</accession>
<dbReference type="GO" id="GO:0002009">
    <property type="term" value="P:morphogenesis of an epithelium"/>
    <property type="evidence" value="ECO:0007669"/>
    <property type="project" value="UniProtKB-ARBA"/>
</dbReference>
<dbReference type="InterPro" id="IPR008266">
    <property type="entry name" value="Tyr_kinase_AS"/>
</dbReference>
<keyword evidence="5 12" id="KW-0067">ATP-binding</keyword>
<dbReference type="GO" id="GO:0012505">
    <property type="term" value="C:endomembrane system"/>
    <property type="evidence" value="ECO:0007669"/>
    <property type="project" value="UniProtKB-SubCell"/>
</dbReference>
<dbReference type="CDD" id="cd09921">
    <property type="entry name" value="SH2_Jak_family"/>
    <property type="match status" value="1"/>
</dbReference>
<dbReference type="InterPro" id="IPR051286">
    <property type="entry name" value="JAK"/>
</dbReference>
<dbReference type="Proteomes" id="UP000494165">
    <property type="component" value="Unassembled WGS sequence"/>
</dbReference>
<dbReference type="Gene3D" id="1.10.510.10">
    <property type="entry name" value="Transferase(Phosphotransferase) domain 1"/>
    <property type="match status" value="2"/>
</dbReference>
<dbReference type="GO" id="GO:0007259">
    <property type="term" value="P:cell surface receptor signaling pathway via JAK-STAT"/>
    <property type="evidence" value="ECO:0007669"/>
    <property type="project" value="TreeGrafter"/>
</dbReference>
<sequence>MYRAVLENELDPVIAKKEYKKYLPKEIVKQHSIFARRPILEHFNKILSSEIKEANTVKLLYFQHFEEIAPNYLTEEFKAKMDQDEVVFNAILRVNPFHKTYPGISYCKEKGNEWKVLCSIDELCFISAREDNVSVEMSRRNGIPIHLQFLSRPIMYSFVSLLDGYFRLLSKWTFNLCMDMYTPSLVRLQAIKCHGPVGGNFSYAKLQEKRDCKPGCYILRESEKQYEVYFLDVCVKGRSKPKTFKIQKTNSGQFAFQYDNQNYPNILDIIIKYKNAQGELRLEECIPPSEFDQSQLLLCQLDNPHFKNAAKSDEPSGPHFINHKNIQVFKGDKKFREGGICAVYRCVLTLPRSIKRVCAMKVVMTEHEERYYKEYAQLVNQWAFLQSNAVVKFYGITLCNPFSMVTEYLKSGPLDKYLQTHKGIIAPEDLVEASAALSTALWHMEEEGIVHGNIRCHQLMVSAHTERTFEVKLTDPGLPQYTERDIPWIPIECYGNLSLAGKSKFADVWAFGTTLWQIFSFGKNPCDVDVSFYSKMFYTKNRLPIPEDCPADIYRLLLETWNIDFHSRKRPQAILRDINQQMYQVYNSRRKHNYAIPSEPKRNLNTISSANASLSASSVSLSSGATDLTDLYESKHFFNGLINGGLELSFDNLSLNENDPMDFLADNSNELNTIFDLEGCHVEVLSRIGSGNYGEVFQGKMSSPGGAVKPERLVAIKQVRDNGRVSNCLIDFQREINIMKTLEHPNIVQIIGVVEGPQISLVMEFVAHGSLDCYLKINRDSITQEQLLKFALDIAKGMNYLGQKKIVHRDLAARNILVASEEHVKISDFGLAQYMNSDNHYQWRTQRELPIKWYAPESMLQGLFYPLSDVWSYGVTLYELFSYGEDPELKNDDNKPYENNIKFHEALRAGQRLPCPDTCPQQVYCKLMVPCWEFEMKDRPSFFKLIEIITSISL</sequence>
<gene>
    <name evidence="17" type="ORF">CLODIP_2_CD08223</name>
</gene>
<feature type="domain" description="Protein kinase" evidence="15">
    <location>
        <begin position="329"/>
        <end position="583"/>
    </location>
</feature>
<evidence type="ECO:0000256" key="6">
    <source>
        <dbReference type="ARBA" id="ARBA00022999"/>
    </source>
</evidence>
<dbReference type="InterPro" id="IPR020635">
    <property type="entry name" value="Tyr_kinase_cat_dom"/>
</dbReference>
<comment type="catalytic activity">
    <reaction evidence="10 13">
        <text>L-tyrosyl-[protein] + ATP = O-phospho-L-tyrosyl-[protein] + ADP + H(+)</text>
        <dbReference type="Rhea" id="RHEA:10596"/>
        <dbReference type="Rhea" id="RHEA-COMP:10136"/>
        <dbReference type="Rhea" id="RHEA-COMP:20101"/>
        <dbReference type="ChEBI" id="CHEBI:15378"/>
        <dbReference type="ChEBI" id="CHEBI:30616"/>
        <dbReference type="ChEBI" id="CHEBI:46858"/>
        <dbReference type="ChEBI" id="CHEBI:61978"/>
        <dbReference type="ChEBI" id="CHEBI:456216"/>
        <dbReference type="EC" id="2.7.10.2"/>
    </reaction>
</comment>
<dbReference type="GO" id="GO:0019221">
    <property type="term" value="P:cytokine-mediated signaling pathway"/>
    <property type="evidence" value="ECO:0007669"/>
    <property type="project" value="TreeGrafter"/>
</dbReference>
<dbReference type="EMBL" id="CADEPI010000053">
    <property type="protein sequence ID" value="CAB3370613.1"/>
    <property type="molecule type" value="Genomic_DNA"/>
</dbReference>